<proteinExistence type="evidence at protein level"/>
<reference evidence="1 2" key="1">
    <citation type="journal article" date="2001" name="Nature">
        <title>Initial sequencing and analysis of the human genome.</title>
        <authorList>
            <consortium name="International Human Genome Sequencing Consortium"/>
            <person name="Lander E.S."/>
            <person name="Linton L.M."/>
            <person name="Birren B."/>
            <person name="Nusbaum C."/>
            <person name="Zody M.C."/>
            <person name="Baldwin J."/>
            <person name="Devon K."/>
            <person name="Dewar K."/>
            <person name="Doyle M."/>
            <person name="FitzHugh W."/>
            <person name="Funke R."/>
            <person name="Gage D."/>
            <person name="Harris K."/>
            <person name="Heaford A."/>
            <person name="Howland J."/>
            <person name="Kann L."/>
            <person name="Lehoczky J."/>
            <person name="LeVine R."/>
            <person name="McEwan P."/>
            <person name="McKernan K."/>
            <person name="Meldrim J."/>
            <person name="Mesirov J.P."/>
            <person name="Miranda C."/>
            <person name="Morris W."/>
            <person name="Naylor J."/>
            <person name="Raymond C."/>
            <person name="Rosetti M."/>
            <person name="Santos R."/>
            <person name="Sheridan A."/>
            <person name="Sougnez C."/>
            <person name="Stange-Thomann N."/>
            <person name="Stojanovic N."/>
            <person name="Subramanian A."/>
            <person name="Wyman D."/>
            <person name="Rogers J."/>
            <person name="Sulston J."/>
            <person name="Ainscough R."/>
            <person name="Beck S."/>
            <person name="Bentley D."/>
            <person name="Burton J."/>
            <person name="Clee C."/>
            <person name="Carter N."/>
            <person name="Coulson A."/>
            <person name="Deadman R."/>
            <person name="Deloukas P."/>
            <person name="Dunham A."/>
            <person name="Dunham I."/>
            <person name="Durbin R."/>
            <person name="French L."/>
            <person name="Grafham D."/>
            <person name="Gregory S."/>
            <person name="Hubbard T."/>
            <person name="Humphray S."/>
            <person name="Hunt A."/>
            <person name="Jones M."/>
            <person name="Lloyd C."/>
            <person name="McMurray A."/>
            <person name="Matthews L."/>
            <person name="Mercer S."/>
            <person name="Milne S."/>
            <person name="Mullikin J.C."/>
            <person name="Mungall A."/>
            <person name="Plumb R."/>
            <person name="Ross M."/>
            <person name="Shownkeen R."/>
            <person name="Sims S."/>
            <person name="Waterston R.H."/>
            <person name="Wilson R.K."/>
            <person name="Hillier L.W."/>
            <person name="McPherson J.D."/>
            <person name="Marra M.A."/>
            <person name="Mardis E.R."/>
            <person name="Fulton L.A."/>
            <person name="Chinwalla A.T."/>
            <person name="Pepin K.H."/>
            <person name="Gish W.R."/>
            <person name="Chissoe S.L."/>
            <person name="Wendl M.C."/>
            <person name="Delehaunty K.D."/>
            <person name="Miner T.L."/>
            <person name="Delehaunty A."/>
            <person name="Kramer J.B."/>
            <person name="Cook L.L."/>
            <person name="Fulton R.S."/>
            <person name="Johnson D.L."/>
            <person name="Minx P.J."/>
            <person name="Clifton S.W."/>
            <person name="Hawkins T."/>
            <person name="Branscomb E."/>
            <person name="Predki P."/>
            <person name="Richardson P."/>
            <person name="Wenning S."/>
            <person name="Slezak T."/>
            <person name="Doggett N."/>
            <person name="Cheng J.F."/>
            <person name="Olsen A."/>
            <person name="Lucas S."/>
            <person name="Elkin C."/>
            <person name="Uberbacher E."/>
            <person name="Frazier M."/>
            <person name="Gibbs R.A."/>
            <person name="Muzny D.M."/>
            <person name="Scherer S.E."/>
            <person name="Bouck J.B."/>
            <person name="Sodergren E.J."/>
            <person name="Worley K.C."/>
            <person name="Rives C.M."/>
            <person name="Gorrell J.H."/>
            <person name="Metzker M.L."/>
            <person name="Naylor S.L."/>
            <person name="Kucherlapati R.S."/>
            <person name="Nelson D.L."/>
            <person name="Weinstock G.M."/>
            <person name="Sakaki Y."/>
            <person name="Fujiyama A."/>
            <person name="Hattori M."/>
            <person name="Yada T."/>
            <person name="Toyoda A."/>
            <person name="Itoh T."/>
            <person name="Kawagoe C."/>
            <person name="Watanabe H."/>
            <person name="Totoki Y."/>
            <person name="Taylor T."/>
            <person name="Weissenbach J."/>
            <person name="Heilig R."/>
            <person name="Saurin W."/>
            <person name="Artiguenave F."/>
            <person name="Brottier P."/>
            <person name="Bruls T."/>
            <person name="Pelletier E."/>
            <person name="Robert C."/>
            <person name="Wincker P."/>
            <person name="Smith D.R."/>
            <person name="Doucette-Stamm L."/>
            <person name="Rubenfield M."/>
            <person name="Weinstock K."/>
            <person name="Lee H.M."/>
            <person name="Dubois J."/>
            <person name="Rosenthal A."/>
            <person name="Platzer M."/>
            <person name="Nyakatura G."/>
            <person name="Taudien S."/>
            <person name="Rump A."/>
            <person name="Yang H."/>
            <person name="Yu J."/>
            <person name="Wang J."/>
            <person name="Huang G."/>
            <person name="Gu J."/>
            <person name="Hood L."/>
            <person name="Rowen L."/>
            <person name="Madan A."/>
            <person name="Qin S."/>
            <person name="Davis R.W."/>
            <person name="Federspiel N.A."/>
            <person name="Abola A.P."/>
            <person name="Proctor M.J."/>
            <person name="Myers R.M."/>
            <person name="Schmutz J."/>
            <person name="Dickson M."/>
            <person name="Grimwood J."/>
            <person name="Cox D.R."/>
            <person name="Olson M.V."/>
            <person name="Kaul R."/>
            <person name="Raymond C."/>
            <person name="Shimizu N."/>
            <person name="Kawasaki K."/>
            <person name="Minoshima S."/>
            <person name="Evans G.A."/>
            <person name="Athanasiou M."/>
            <person name="Schultz R."/>
            <person name="Roe B.A."/>
            <person name="Chen F."/>
            <person name="Pan H."/>
            <person name="Ramser J."/>
            <person name="Lehrach H."/>
            <person name="Reinhardt R."/>
            <person name="McCombie W.R."/>
            <person name="de la Bastide M."/>
            <person name="Dedhia N."/>
            <person name="Blocker H."/>
            <person name="Hornischer K."/>
            <person name="Nordsiek G."/>
            <person name="Agarwala R."/>
            <person name="Aravind L."/>
            <person name="Bailey J.A."/>
            <person name="Bateman A."/>
            <person name="Batzoglou S."/>
            <person name="Birney E."/>
            <person name="Bork P."/>
            <person name="Brown D.G."/>
            <person name="Burge C.B."/>
            <person name="Cerutti L."/>
            <person name="Chen H.C."/>
            <person name="Church D."/>
            <person name="Clamp M."/>
            <person name="Copley R.R."/>
            <person name="Doerks T."/>
            <person name="Eddy S.R."/>
            <person name="Eichler E.E."/>
            <person name="Furey T.S."/>
            <person name="Galagan J."/>
            <person name="Gilbert J.G."/>
            <person name="Harmon C."/>
            <person name="Hayashizaki Y."/>
            <person name="Haussler D."/>
            <person name="Hermjakob H."/>
            <person name="Hokamp K."/>
            <person name="Jang W."/>
            <person name="Johnson L.S."/>
            <person name="Jones T.A."/>
            <person name="Kasif S."/>
            <person name="Kaspryzk A."/>
            <person name="Kennedy S."/>
            <person name="Kent W.J."/>
            <person name="Kitts P."/>
            <person name="Koonin E.V."/>
            <person name="Korf I."/>
            <person name="Kulp D."/>
            <person name="Lancet D."/>
            <person name="Lowe T.M."/>
            <person name="McLysaght A."/>
            <person name="Mikkelsen T."/>
            <person name="Moran J.V."/>
            <person name="Mulder N."/>
            <person name="Pollara V.J."/>
            <person name="Ponting C.P."/>
            <person name="Schuler G."/>
            <person name="Schultz J."/>
            <person name="Slater G."/>
            <person name="Smit A.F."/>
            <person name="Stupka E."/>
            <person name="Szustakowski J."/>
            <person name="Thierry-Mieg D."/>
            <person name="Thierry-Mieg J."/>
            <person name="Wagner L."/>
            <person name="Wallis J."/>
            <person name="Wheeler R."/>
            <person name="Williams A."/>
            <person name="Wolf Y.I."/>
            <person name="Wolfe K.H."/>
            <person name="Yang S.P."/>
            <person name="Yeh R.F."/>
            <person name="Collins F."/>
            <person name="Guyer M.S."/>
            <person name="Peterson J."/>
            <person name="Felsenfeld A."/>
            <person name="Wetterstrand K.A."/>
            <person name="Patrinos A."/>
            <person name="Morgan M.J."/>
            <person name="de Jong P."/>
            <person name="Catanese J.J."/>
            <person name="Osoegawa K."/>
            <person name="Shizuya H."/>
            <person name="Choi S."/>
            <person name="Chen Y.J."/>
        </authorList>
    </citation>
    <scope>NUCLEOTIDE SEQUENCE [LARGE SCALE GENOMIC DNA]</scope>
</reference>
<evidence type="ECO:0007829" key="3">
    <source>
        <dbReference type="PeptideAtlas" id="F8VWX2"/>
    </source>
</evidence>
<dbReference type="EMBL" id="AC126474">
    <property type="status" value="NOT_ANNOTATED_CDS"/>
    <property type="molecule type" value="Genomic_DNA"/>
</dbReference>
<dbReference type="PANTHER" id="PTHR22774:SF17">
    <property type="entry name" value="BRIDGE-LIKE LIPID TRANSFER PROTEIN FAMILY MEMBER 3B"/>
    <property type="match status" value="1"/>
</dbReference>
<dbReference type="Ensembl" id="ENST00000551980.1">
    <property type="protein sequence ID" value="ENSP00000449189.1"/>
    <property type="gene ID" value="ENSG00000111647.14"/>
</dbReference>
<gene>
    <name evidence="1" type="primary">BLTP3B</name>
</gene>
<evidence type="ECO:0000313" key="1">
    <source>
        <dbReference type="Ensembl" id="ENSP00000449189.1"/>
    </source>
</evidence>
<dbReference type="Proteomes" id="UP000005640">
    <property type="component" value="Chromosome 12"/>
</dbReference>
<keyword evidence="2" id="KW-1185">Reference proteome</keyword>
<dbReference type="GeneTree" id="ENSGT00600000084428"/>
<dbReference type="VEuPathDB" id="HostDB:ENSG00000111647"/>
<sequence length="60" mass="7130">MQLSFTQLTIDYYPYHKAGDSCNHWMYFSDATKTKNGWANELLHEFECNVEMLKQAVKDH</sequence>
<evidence type="ECO:0000313" key="2">
    <source>
        <dbReference type="Proteomes" id="UP000005640"/>
    </source>
</evidence>
<dbReference type="Antibodypedia" id="30285">
    <property type="antibodies" value="128 antibodies from 24 providers"/>
</dbReference>
<evidence type="ECO:0007829" key="4">
    <source>
        <dbReference type="ProteomicsDB" id="F8VWX2"/>
    </source>
</evidence>
<accession>F8VWX2</accession>
<dbReference type="OMA" id="STAEQCH"/>
<dbReference type="OpenTargets" id="ENSG00000111647"/>
<protein>
    <submittedName>
        <fullName evidence="1">Bridge-like lipid transfer protein family member 3B</fullName>
    </submittedName>
</protein>
<dbReference type="PANTHER" id="PTHR22774">
    <property type="entry name" value="CHOREIN N-TERMINAL DOMAIN-CONTAINING PROTEIN"/>
    <property type="match status" value="1"/>
</dbReference>
<dbReference type="MassIVE" id="F8VWX2"/>
<dbReference type="ExpressionAtlas" id="F8VWX2">
    <property type="expression patterns" value="baseline and differential"/>
</dbReference>
<dbReference type="ProteomicsDB" id="29032"/>
<reference evidence="1 2" key="3">
    <citation type="journal article" date="2006" name="Nature">
        <title>The finished DNA sequence of human chromosome 12.</title>
        <authorList>
            <consortium name="Baylor College of Medicine Human Genome Sequencing Center Sequence Production Team"/>
            <person name="Scherer S.E."/>
            <person name="Muzny D.M."/>
            <person name="Buhay C.J."/>
            <person name="Chen R."/>
            <person name="Cree A."/>
            <person name="Ding Y."/>
            <person name="Dugan-Rocha S."/>
            <person name="Gill R."/>
            <person name="Gunaratne P."/>
            <person name="Harris R.A."/>
            <person name="Hawes A.C."/>
            <person name="Hernandez J."/>
            <person name="Hodgson A.V."/>
            <person name="Hume J."/>
            <person name="Jackson A."/>
            <person name="Khan Z.M."/>
            <person name="Kovar-Smith C."/>
            <person name="Lewis L.R."/>
            <person name="Lozado R.J."/>
            <person name="Metzker M.L."/>
            <person name="Milosavljevic A."/>
            <person name="Miner G.R."/>
            <person name="Montgomery K.T."/>
            <person name="Morgan M.B."/>
            <person name="Nazareth L.V."/>
            <person name="Scott G."/>
            <person name="Sodergren E."/>
            <person name="Song X.Z."/>
            <person name="Steffen D."/>
            <person name="Lovering R.C."/>
            <person name="Wheeler D.A."/>
            <person name="Worley K.C."/>
            <person name="Yuan Y."/>
            <person name="Zhang Z."/>
            <person name="Adams C.Q."/>
            <person name="Ansari-Lari M.A."/>
            <person name="Ayele M."/>
            <person name="Brown M.J."/>
            <person name="Chen G."/>
            <person name="Chen Z."/>
            <person name="Clerc-Blankenburg K.P."/>
            <person name="Davis C."/>
            <person name="Delgado O."/>
            <person name="Dinh H.H."/>
            <person name="Draper H."/>
            <person name="Gonzalez-Garay M.L."/>
            <person name="Havlak P."/>
            <person name="Jackson L.R."/>
            <person name="Jacob L.S."/>
            <person name="Kelly S.H."/>
            <person name="Li L."/>
            <person name="Li Z."/>
            <person name="Liu J."/>
            <person name="Liu W."/>
            <person name="Lu J."/>
            <person name="Maheshwari M."/>
            <person name="Nguyen B.V."/>
            <person name="Okwuonu G.O."/>
            <person name="Pasternak S."/>
            <person name="Perez L.M."/>
            <person name="Plopper F.J."/>
            <person name="Santibanez J."/>
            <person name="Shen H."/>
            <person name="Tabor P.E."/>
            <person name="Verduzco D."/>
            <person name="Waldron L."/>
            <person name="Wang Q."/>
            <person name="Williams G.A."/>
            <person name="Zhang J."/>
            <person name="Zhou J."/>
            <person name="Allen C.C."/>
            <person name="Amin A.G."/>
            <person name="Anyalebechi V."/>
            <person name="Bailey M."/>
            <person name="Barbaria J.A."/>
            <person name="Bimage K.E."/>
            <person name="Bryant N.P."/>
            <person name="Burch P.E."/>
            <person name="Burkett C.E."/>
            <person name="Burrell K.L."/>
            <person name="Calderon E."/>
            <person name="Cardenas V."/>
            <person name="Carter K."/>
            <person name="Casias K."/>
            <person name="Cavazos I."/>
            <person name="Cavazos S.R."/>
            <person name="Ceasar H."/>
            <person name="Chacko J."/>
            <person name="Chan S.N."/>
            <person name="Chavez D."/>
            <person name="Christopoulos C."/>
            <person name="Chu J."/>
            <person name="Cockrell R."/>
            <person name="Cox C.D."/>
            <person name="Dang M."/>
            <person name="Dathorne S.R."/>
            <person name="David R."/>
            <person name="Davis C.M."/>
            <person name="Davy-Carroll L."/>
            <person name="Deshazo D.R."/>
            <person name="Donlin J.E."/>
            <person name="D'Souza L."/>
            <person name="Eaves K.A."/>
            <person name="Egan A."/>
            <person name="Emery-Cohen A.J."/>
            <person name="Escotto M."/>
            <person name="Flagg N."/>
            <person name="Forbes L.D."/>
            <person name="Gabisi A.M."/>
            <person name="Garza M."/>
            <person name="Hamilton C."/>
            <person name="Henderson N."/>
            <person name="Hernandez O."/>
            <person name="Hines S."/>
            <person name="Hogues M.E."/>
            <person name="Huang M."/>
            <person name="Idlebird D.G."/>
            <person name="Johnson R."/>
            <person name="Jolivet A."/>
            <person name="Jones S."/>
            <person name="Kagan R."/>
            <person name="King L.M."/>
            <person name="Leal B."/>
            <person name="Lebow H."/>
            <person name="Lee S."/>
            <person name="LeVan J.M."/>
            <person name="Lewis L.C."/>
            <person name="London P."/>
            <person name="Lorensuhewa L.M."/>
            <person name="Loulseged H."/>
            <person name="Lovett D.A."/>
            <person name="Lucier A."/>
            <person name="Lucier R.L."/>
            <person name="Ma J."/>
            <person name="Madu R.C."/>
            <person name="Mapua P."/>
            <person name="Martindale A.D."/>
            <person name="Martinez E."/>
            <person name="Massey E."/>
            <person name="Mawhiney S."/>
            <person name="Meador M.G."/>
            <person name="Mendez S."/>
            <person name="Mercado C."/>
            <person name="Mercado I.C."/>
            <person name="Merritt C.E."/>
            <person name="Miner Z.L."/>
            <person name="Minja E."/>
            <person name="Mitchell T."/>
            <person name="Mohabbat F."/>
            <person name="Mohabbat K."/>
            <person name="Montgomery B."/>
            <person name="Moore N."/>
            <person name="Morris S."/>
            <person name="Munidasa M."/>
            <person name="Ngo R.N."/>
            <person name="Nguyen N.B."/>
            <person name="Nickerson E."/>
            <person name="Nwaokelemeh O.O."/>
            <person name="Nwokenkwo S."/>
            <person name="Obregon M."/>
            <person name="Oguh M."/>
            <person name="Oragunye N."/>
            <person name="Oviedo R.J."/>
            <person name="Parish B.J."/>
            <person name="Parker D.N."/>
            <person name="Parrish J."/>
            <person name="Parks K.L."/>
            <person name="Paul H.A."/>
            <person name="Payton B.A."/>
            <person name="Perez A."/>
            <person name="Perrin W."/>
            <person name="Pickens A."/>
            <person name="Primus E.L."/>
            <person name="Pu L.L."/>
            <person name="Puazo M."/>
            <person name="Quiles M.M."/>
            <person name="Quiroz J.B."/>
            <person name="Rabata D."/>
            <person name="Reeves K."/>
            <person name="Ruiz S.J."/>
            <person name="Shao H."/>
            <person name="Sisson I."/>
            <person name="Sonaike T."/>
            <person name="Sorelle R.P."/>
            <person name="Sutton A.E."/>
            <person name="Svatek A.F."/>
            <person name="Svetz L.A."/>
            <person name="Tamerisa K.S."/>
            <person name="Taylor T.R."/>
            <person name="Teague B."/>
            <person name="Thomas N."/>
            <person name="Thorn R.D."/>
            <person name="Trejos Z.Y."/>
            <person name="Trevino B.K."/>
            <person name="Ukegbu O.N."/>
            <person name="Urban J.B."/>
            <person name="Vasquez L.I."/>
            <person name="Vera V.A."/>
            <person name="Villasana D.M."/>
            <person name="Wang L."/>
            <person name="Ward-Moore S."/>
            <person name="Warren J.T."/>
            <person name="Wei X."/>
            <person name="White F."/>
            <person name="Williamson A.L."/>
            <person name="Wleczyk R."/>
            <person name="Wooden H.S."/>
            <person name="Wooden S.H."/>
            <person name="Yen J."/>
            <person name="Yoon L."/>
            <person name="Yoon V."/>
            <person name="Zorrilla S.E."/>
            <person name="Nelson D."/>
            <person name="Kucherlapati R."/>
            <person name="Weinstock G."/>
            <person name="Gibbs R.A."/>
            <person name="null."/>
        </authorList>
    </citation>
    <scope>NUCLEOTIDE SEQUENCE [LARGE SCALE GENOMIC DNA]</scope>
</reference>
<dbReference type="AlphaFoldDB" id="F8VWX2"/>
<dbReference type="EMBL" id="AC010203">
    <property type="status" value="NOT_ANNOTATED_CDS"/>
    <property type="molecule type" value="Genomic_DNA"/>
</dbReference>
<reference evidence="1" key="5">
    <citation type="submission" date="2025-09" db="UniProtKB">
        <authorList>
            <consortium name="Ensembl"/>
        </authorList>
    </citation>
    <scope>IDENTIFICATION</scope>
</reference>
<name>F8VWX2_HUMAN</name>
<dbReference type="Pfam" id="PF24917">
    <property type="entry name" value="BLTP3A_B"/>
    <property type="match status" value="1"/>
</dbReference>
<reference evidence="1" key="4">
    <citation type="submission" date="2025-08" db="UniProtKB">
        <authorList>
            <consortium name="Ensembl"/>
        </authorList>
    </citation>
    <scope>IDENTIFICATION</scope>
</reference>
<dbReference type="ChiTaRS" id="UHRF1BP1L">
    <property type="organism name" value="human"/>
</dbReference>
<dbReference type="Ensembl" id="ENST00000551980.1">
    <property type="protein sequence ID" value="ENSP00000449189.1"/>
    <property type="gene ID" value="ENSG00000111647.13"/>
</dbReference>
<reference evidence="1 2" key="2">
    <citation type="journal article" date="2004" name="Nature">
        <title>Finishing the euchromatic sequence of the human genome.</title>
        <authorList>
            <consortium name="International Human Genome Sequencing Consortium"/>
        </authorList>
    </citation>
    <scope>NUCLEOTIDE SEQUENCE [LARGE SCALE GENOMIC DNA]</scope>
</reference>
<dbReference type="SMR" id="F8VWX2"/>
<keyword evidence="3 4" id="KW-1267">Proteomics identification</keyword>
<dbReference type="UCSC" id="uc058sek.1">
    <property type="organism name" value="human"/>
</dbReference>
<dbReference type="InterPro" id="IPR026728">
    <property type="entry name" value="BLTP3A/B"/>
</dbReference>
<dbReference type="HOGENOM" id="CLU_2947741_0_0_1"/>
<dbReference type="Bgee" id="ENSG00000111647">
    <property type="expression patterns" value="Expressed in cartilage tissue and 195 other cell types or tissues"/>
</dbReference>
<feature type="non-terminal residue" evidence="1">
    <location>
        <position position="60"/>
    </location>
</feature>
<organism evidence="1 2">
    <name type="scientific">Homo sapiens</name>
    <name type="common">Human</name>
    <dbReference type="NCBI Taxonomy" id="9606"/>
    <lineage>
        <taxon>Eukaryota</taxon>
        <taxon>Metazoa</taxon>
        <taxon>Chordata</taxon>
        <taxon>Craniata</taxon>
        <taxon>Vertebrata</taxon>
        <taxon>Euteleostomi</taxon>
        <taxon>Mammalia</taxon>
        <taxon>Eutheria</taxon>
        <taxon>Euarchontoglires</taxon>
        <taxon>Primates</taxon>
        <taxon>Haplorrhini</taxon>
        <taxon>Catarrhini</taxon>
        <taxon>Hominidae</taxon>
        <taxon>Homo</taxon>
    </lineage>
</organism>
<dbReference type="HGNC" id="HGNC:29102">
    <property type="gene designation" value="BLTP3B"/>
</dbReference>